<evidence type="ECO:0000256" key="5">
    <source>
        <dbReference type="ARBA" id="ARBA00022741"/>
    </source>
</evidence>
<feature type="compositionally biased region" description="Low complexity" evidence="12">
    <location>
        <begin position="968"/>
        <end position="991"/>
    </location>
</feature>
<dbReference type="Proteomes" id="UP000807306">
    <property type="component" value="Unassembled WGS sequence"/>
</dbReference>
<dbReference type="InterPro" id="IPR003018">
    <property type="entry name" value="GAF"/>
</dbReference>
<feature type="domain" description="Histidine kinase" evidence="14">
    <location>
        <begin position="732"/>
        <end position="959"/>
    </location>
</feature>
<dbReference type="Gene3D" id="3.40.50.2300">
    <property type="match status" value="1"/>
</dbReference>
<keyword evidence="7" id="KW-0067">ATP-binding</keyword>
<dbReference type="AlphaFoldDB" id="A0A9P6ESN1"/>
<evidence type="ECO:0000256" key="9">
    <source>
        <dbReference type="ARBA" id="ARBA00023012"/>
    </source>
</evidence>
<dbReference type="PROSITE" id="PS50109">
    <property type="entry name" value="HIS_KIN"/>
    <property type="match status" value="1"/>
</dbReference>
<dbReference type="InterPro" id="IPR013515">
    <property type="entry name" value="Phytochrome_cen-reg"/>
</dbReference>
<keyword evidence="6" id="KW-0418">Kinase</keyword>
<evidence type="ECO:0000313" key="17">
    <source>
        <dbReference type="Proteomes" id="UP000807306"/>
    </source>
</evidence>
<evidence type="ECO:0000256" key="7">
    <source>
        <dbReference type="ARBA" id="ARBA00022840"/>
    </source>
</evidence>
<dbReference type="PROSITE" id="PS50046">
    <property type="entry name" value="PHYTOCHROME_2"/>
    <property type="match status" value="1"/>
</dbReference>
<dbReference type="GO" id="GO:0009881">
    <property type="term" value="F:photoreceptor activity"/>
    <property type="evidence" value="ECO:0007669"/>
    <property type="project" value="UniProtKB-KW"/>
</dbReference>
<dbReference type="SUPFAM" id="SSF52172">
    <property type="entry name" value="CheY-like"/>
    <property type="match status" value="1"/>
</dbReference>
<keyword evidence="2 11" id="KW-0597">Phosphoprotein</keyword>
<dbReference type="Pfam" id="PF01590">
    <property type="entry name" value="GAF"/>
    <property type="match status" value="1"/>
</dbReference>
<dbReference type="InterPro" id="IPR003594">
    <property type="entry name" value="HATPase_dom"/>
</dbReference>
<reference evidence="16" key="1">
    <citation type="submission" date="2020-11" db="EMBL/GenBank/DDBJ databases">
        <authorList>
            <consortium name="DOE Joint Genome Institute"/>
            <person name="Ahrendt S."/>
            <person name="Riley R."/>
            <person name="Andreopoulos W."/>
            <person name="Labutti K."/>
            <person name="Pangilinan J."/>
            <person name="Ruiz-Duenas F.J."/>
            <person name="Barrasa J.M."/>
            <person name="Sanchez-Garcia M."/>
            <person name="Camarero S."/>
            <person name="Miyauchi S."/>
            <person name="Serrano A."/>
            <person name="Linde D."/>
            <person name="Babiker R."/>
            <person name="Drula E."/>
            <person name="Ayuso-Fernandez I."/>
            <person name="Pacheco R."/>
            <person name="Padilla G."/>
            <person name="Ferreira P."/>
            <person name="Barriuso J."/>
            <person name="Kellner H."/>
            <person name="Castanera R."/>
            <person name="Alfaro M."/>
            <person name="Ramirez L."/>
            <person name="Pisabarro A.G."/>
            <person name="Kuo A."/>
            <person name="Tritt A."/>
            <person name="Lipzen A."/>
            <person name="He G."/>
            <person name="Yan M."/>
            <person name="Ng V."/>
            <person name="Cullen D."/>
            <person name="Martin F."/>
            <person name="Rosso M.-N."/>
            <person name="Henrissat B."/>
            <person name="Hibbett D."/>
            <person name="Martinez A.T."/>
            <person name="Grigoriev I.V."/>
        </authorList>
    </citation>
    <scope>NUCLEOTIDE SEQUENCE</scope>
    <source>
        <strain evidence="16">CBS 506.95</strain>
    </source>
</reference>
<dbReference type="Pfam" id="PF02518">
    <property type="entry name" value="HATPase_c"/>
    <property type="match status" value="1"/>
</dbReference>
<dbReference type="PRINTS" id="PR00344">
    <property type="entry name" value="BCTRLSENSOR"/>
</dbReference>
<evidence type="ECO:0000313" key="16">
    <source>
        <dbReference type="EMBL" id="KAF9534531.1"/>
    </source>
</evidence>
<feature type="compositionally biased region" description="Low complexity" evidence="12">
    <location>
        <begin position="235"/>
        <end position="249"/>
    </location>
</feature>
<dbReference type="Gene3D" id="1.10.287.130">
    <property type="match status" value="1"/>
</dbReference>
<protein>
    <recommendedName>
        <fullName evidence="18">Phytochrome</fullName>
    </recommendedName>
</protein>
<dbReference type="InterPro" id="IPR043150">
    <property type="entry name" value="Phytochrome_PHY_sf"/>
</dbReference>
<dbReference type="InterPro" id="IPR036097">
    <property type="entry name" value="HisK_dim/P_sf"/>
</dbReference>
<feature type="region of interest" description="Disordered" evidence="12">
    <location>
        <begin position="968"/>
        <end position="993"/>
    </location>
</feature>
<evidence type="ECO:0000256" key="1">
    <source>
        <dbReference type="ARBA" id="ARBA00022543"/>
    </source>
</evidence>
<dbReference type="Gene3D" id="3.30.450.40">
    <property type="match status" value="1"/>
</dbReference>
<evidence type="ECO:0000256" key="4">
    <source>
        <dbReference type="ARBA" id="ARBA00022679"/>
    </source>
</evidence>
<dbReference type="InterPro" id="IPR013654">
    <property type="entry name" value="PAS_2"/>
</dbReference>
<dbReference type="GO" id="GO:0006355">
    <property type="term" value="P:regulation of DNA-templated transcription"/>
    <property type="evidence" value="ECO:0007669"/>
    <property type="project" value="InterPro"/>
</dbReference>
<dbReference type="InterPro" id="IPR016132">
    <property type="entry name" value="Phyto_chromo_attachment"/>
</dbReference>
<dbReference type="CDD" id="cd00082">
    <property type="entry name" value="HisKA"/>
    <property type="match status" value="1"/>
</dbReference>
<comment type="caution">
    <text evidence="16">The sequence shown here is derived from an EMBL/GenBank/DDBJ whole genome shotgun (WGS) entry which is preliminary data.</text>
</comment>
<dbReference type="InterPro" id="IPR001789">
    <property type="entry name" value="Sig_transdc_resp-reg_receiver"/>
</dbReference>
<dbReference type="PANTHER" id="PTHR43065:SF10">
    <property type="entry name" value="PEROXIDE STRESS-ACTIVATED HISTIDINE KINASE MAK3"/>
    <property type="match status" value="1"/>
</dbReference>
<keyword evidence="9" id="KW-0902">Two-component regulatory system</keyword>
<dbReference type="GO" id="GO:0009584">
    <property type="term" value="P:detection of visible light"/>
    <property type="evidence" value="ECO:0007669"/>
    <property type="project" value="InterPro"/>
</dbReference>
<evidence type="ECO:0000256" key="11">
    <source>
        <dbReference type="PROSITE-ProRule" id="PRU00169"/>
    </source>
</evidence>
<dbReference type="PROSITE" id="PS50110">
    <property type="entry name" value="RESPONSE_REGULATORY"/>
    <property type="match status" value="1"/>
</dbReference>
<proteinExistence type="predicted"/>
<dbReference type="SMART" id="SM00065">
    <property type="entry name" value="GAF"/>
    <property type="match status" value="1"/>
</dbReference>
<keyword evidence="10" id="KW-0675">Receptor</keyword>
<dbReference type="SUPFAM" id="SSF55785">
    <property type="entry name" value="PYP-like sensor domain (PAS domain)"/>
    <property type="match status" value="1"/>
</dbReference>
<dbReference type="GO" id="GO:0005524">
    <property type="term" value="F:ATP binding"/>
    <property type="evidence" value="ECO:0007669"/>
    <property type="project" value="UniProtKB-KW"/>
</dbReference>
<evidence type="ECO:0000256" key="6">
    <source>
        <dbReference type="ARBA" id="ARBA00022777"/>
    </source>
</evidence>
<dbReference type="SUPFAM" id="SSF47384">
    <property type="entry name" value="Homodimeric domain of signal transducing histidine kinase"/>
    <property type="match status" value="1"/>
</dbReference>
<dbReference type="EMBL" id="MU157826">
    <property type="protein sequence ID" value="KAF9534531.1"/>
    <property type="molecule type" value="Genomic_DNA"/>
</dbReference>
<keyword evidence="5" id="KW-0547">Nucleotide-binding</keyword>
<dbReference type="InterPro" id="IPR005467">
    <property type="entry name" value="His_kinase_dom"/>
</dbReference>
<evidence type="ECO:0000259" key="14">
    <source>
        <dbReference type="PROSITE" id="PS50109"/>
    </source>
</evidence>
<evidence type="ECO:0008006" key="18">
    <source>
        <dbReference type="Google" id="ProtNLM"/>
    </source>
</evidence>
<feature type="compositionally biased region" description="Low complexity" evidence="12">
    <location>
        <begin position="188"/>
        <end position="211"/>
    </location>
</feature>
<dbReference type="Pfam" id="PF00072">
    <property type="entry name" value="Response_reg"/>
    <property type="match status" value="1"/>
</dbReference>
<evidence type="ECO:0000256" key="8">
    <source>
        <dbReference type="ARBA" id="ARBA00022991"/>
    </source>
</evidence>
<dbReference type="InterPro" id="IPR003661">
    <property type="entry name" value="HisK_dim/P_dom"/>
</dbReference>
<dbReference type="SUPFAM" id="SSF55781">
    <property type="entry name" value="GAF domain-like"/>
    <property type="match status" value="2"/>
</dbReference>
<dbReference type="SMART" id="SM00387">
    <property type="entry name" value="HATPase_c"/>
    <property type="match status" value="1"/>
</dbReference>
<dbReference type="PANTHER" id="PTHR43065">
    <property type="entry name" value="SENSOR HISTIDINE KINASE"/>
    <property type="match status" value="1"/>
</dbReference>
<keyword evidence="4" id="KW-0808">Transferase</keyword>
<dbReference type="InterPro" id="IPR036890">
    <property type="entry name" value="HATPase_C_sf"/>
</dbReference>
<gene>
    <name evidence="16" type="ORF">CPB83DRAFT_844387</name>
</gene>
<accession>A0A9P6ESN1</accession>
<dbReference type="SUPFAM" id="SSF55874">
    <property type="entry name" value="ATPase domain of HSP90 chaperone/DNA topoisomerase II/histidine kinase"/>
    <property type="match status" value="1"/>
</dbReference>
<dbReference type="Gene3D" id="3.30.565.10">
    <property type="entry name" value="Histidine kinase-like ATPase, C-terminal domain"/>
    <property type="match status" value="1"/>
</dbReference>
<evidence type="ECO:0000256" key="3">
    <source>
        <dbReference type="ARBA" id="ARBA00022606"/>
    </source>
</evidence>
<dbReference type="SMART" id="SM00388">
    <property type="entry name" value="HisKA"/>
    <property type="match status" value="1"/>
</dbReference>
<feature type="region of interest" description="Disordered" evidence="12">
    <location>
        <begin position="308"/>
        <end position="335"/>
    </location>
</feature>
<dbReference type="GO" id="GO:0000155">
    <property type="term" value="F:phosphorelay sensor kinase activity"/>
    <property type="evidence" value="ECO:0007669"/>
    <property type="project" value="InterPro"/>
</dbReference>
<dbReference type="SMART" id="SM00448">
    <property type="entry name" value="REC"/>
    <property type="match status" value="1"/>
</dbReference>
<dbReference type="InterPro" id="IPR011006">
    <property type="entry name" value="CheY-like_superfamily"/>
</dbReference>
<dbReference type="InterPro" id="IPR004358">
    <property type="entry name" value="Sig_transdc_His_kin-like_C"/>
</dbReference>
<dbReference type="Gene3D" id="3.30.450.270">
    <property type="match status" value="1"/>
</dbReference>
<evidence type="ECO:0000256" key="2">
    <source>
        <dbReference type="ARBA" id="ARBA00022553"/>
    </source>
</evidence>
<evidence type="ECO:0000256" key="12">
    <source>
        <dbReference type="SAM" id="MobiDB-lite"/>
    </source>
</evidence>
<dbReference type="Pfam" id="PF00512">
    <property type="entry name" value="HisKA"/>
    <property type="match status" value="1"/>
</dbReference>
<dbReference type="InterPro" id="IPR035965">
    <property type="entry name" value="PAS-like_dom_sf"/>
</dbReference>
<organism evidence="16 17">
    <name type="scientific">Crepidotus variabilis</name>
    <dbReference type="NCBI Taxonomy" id="179855"/>
    <lineage>
        <taxon>Eukaryota</taxon>
        <taxon>Fungi</taxon>
        <taxon>Dikarya</taxon>
        <taxon>Basidiomycota</taxon>
        <taxon>Agaricomycotina</taxon>
        <taxon>Agaricomycetes</taxon>
        <taxon>Agaricomycetidae</taxon>
        <taxon>Agaricales</taxon>
        <taxon>Agaricineae</taxon>
        <taxon>Crepidotaceae</taxon>
        <taxon>Crepidotus</taxon>
    </lineage>
</organism>
<keyword evidence="17" id="KW-1185">Reference proteome</keyword>
<dbReference type="Pfam" id="PF08446">
    <property type="entry name" value="PAS_2"/>
    <property type="match status" value="1"/>
</dbReference>
<dbReference type="CDD" id="cd17546">
    <property type="entry name" value="REC_hyHK_CKI1_RcsC-like"/>
    <property type="match status" value="1"/>
</dbReference>
<keyword evidence="8" id="KW-0157">Chromophore</keyword>
<feature type="modified residue" description="4-aspartylphosphate" evidence="11">
    <location>
        <position position="1164"/>
    </location>
</feature>
<dbReference type="OrthoDB" id="2015534at2759"/>
<feature type="domain" description="Response regulatory" evidence="15">
    <location>
        <begin position="1114"/>
        <end position="1244"/>
    </location>
</feature>
<evidence type="ECO:0000259" key="15">
    <source>
        <dbReference type="PROSITE" id="PS50110"/>
    </source>
</evidence>
<dbReference type="InterPro" id="IPR029016">
    <property type="entry name" value="GAF-like_dom_sf"/>
</dbReference>
<dbReference type="Gene3D" id="3.30.450.20">
    <property type="entry name" value="PAS domain"/>
    <property type="match status" value="1"/>
</dbReference>
<feature type="domain" description="Phytochrome chromophore attachment site" evidence="13">
    <location>
        <begin position="359"/>
        <end position="521"/>
    </location>
</feature>
<feature type="region of interest" description="Disordered" evidence="12">
    <location>
        <begin position="186"/>
        <end position="276"/>
    </location>
</feature>
<keyword evidence="1" id="KW-0600">Photoreceptor protein</keyword>
<evidence type="ECO:0000259" key="13">
    <source>
        <dbReference type="PROSITE" id="PS50046"/>
    </source>
</evidence>
<sequence length="1269" mass="139785">MQSEENFLTFRFQYRATEEGHHVVVGREGKLERCEDEPIRTPGAVQGFGVLIAVDELQDTLVVRQVSENSAELLGLPPKYLFGLECFTDTLPDDQIGILWDNIQFLSEPAMRSEGEEGSPHVFLLKGYGAPGSAIPNEGESEDGKLVWTCWCAVHRAEAYSSAESVGLGLIVMEFELERDPHNPLYPPMAASGVSGAASPASSMTAPSTASENSDSTLRGRQDFESPASESTITPGPSVASSTVGSSRSYMQDELSRNSSATPPSMMPSLHGLEGDEDWIPSAEEVIESTTSFSKPLPALERLRRMTRGGNAESSGAGTPGLSTRRPGRRSRGASSTVGMMDVFAVMAQINEQLGAAPDLGMFLKIVAGVIKDLTQFHRVLLYQFDEVWNGQVVSELLDWSQSHDLFRGLQFPAGDIPAQARELYKINKVRLLYDRGQQTARIVVRNKDDLETPLNMTHCYLRAMSPIHVKYLGNMGVRASMSVSIMAFGQLWGLVMCHSYGDHGMRVSFPVRQMLRLLSQSISRNIERLSYAQRLHTRKLINTMSSEHHPTGYIVSNADDLLGLFDADFGILVIGEGAKILGPNQHGQEILIMAEYLRLKQFTTIQASQAVINDYQDLSLTTGLEVIAGLLYVPLSSGGKDFIALLRKGQRRKVNWAGKPYKDGQDQNKLEPRRSFKIWSETIAGRCRMWTDEQLETAGVLALVYGKFIEVWREKENALQTTKITNILLSNASHEVRTPLNHIINYLEMALNGPLDLETRDNLSRSHAASKSLLFTINDLLDLTRLESGGETSFNEPFDLQVAIEDACNLYKKEAERRNLTFVLDLIDSPTIVIGDCKKICTVVQNLTANALKYTAEGSITVSCTNFSEPEGLRRNNQIAVEILVADTGCGILSSKLEKMFREFEQVESSEPKSNAEAGVGLGLAVVARIVEQLGGQLRVDSAINQGSKFSFLIPLSLPSEGQAVSLSTSSRSSSSRASNNSRGSRSGSLFAKTGGETEIEHLVQALSTSHMSGPSRRASSENVKEIEIPHSPHHEANYRPPAVGVFEVAGSQFPVHPVKVDGFAHPKPRSTPFNSSVVEKAAIEKDHSPLHNMSSAQIKQFAEGSGSQGNFRILIVEDNDINRRLMAKRLSIDGHTIVTATNGQEALDLVTADRTFDLILMDIQMPILNGFDSTHAIRKVEKKQPKAVLRLSHALNGRIPIVAFSASLRELQRDEMIDYGLDGWILKPIDFKRLKILFKGITDPIQREKDIYTPGCNWEAGGWLVKR</sequence>
<keyword evidence="3" id="KW-0716">Sensory transduction</keyword>
<name>A0A9P6ESN1_9AGAR</name>
<dbReference type="Pfam" id="PF00360">
    <property type="entry name" value="PHY"/>
    <property type="match status" value="1"/>
</dbReference>
<evidence type="ECO:0000256" key="10">
    <source>
        <dbReference type="ARBA" id="ARBA00023170"/>
    </source>
</evidence>